<dbReference type="AlphaFoldDB" id="A0A6J6ZWK2"/>
<gene>
    <name evidence="6" type="ORF">UFOPK3001_02409</name>
    <name evidence="7" type="ORF">UFOPK3417_02087</name>
</gene>
<dbReference type="InterPro" id="IPR011006">
    <property type="entry name" value="CheY-like_superfamily"/>
</dbReference>
<dbReference type="SMART" id="SM00421">
    <property type="entry name" value="HTH_LUXR"/>
    <property type="match status" value="1"/>
</dbReference>
<dbReference type="InterPro" id="IPR036388">
    <property type="entry name" value="WH-like_DNA-bd_sf"/>
</dbReference>
<keyword evidence="3" id="KW-0804">Transcription</keyword>
<dbReference type="PROSITE" id="PS50110">
    <property type="entry name" value="RESPONSE_REGULATORY"/>
    <property type="match status" value="1"/>
</dbReference>
<organism evidence="6">
    <name type="scientific">freshwater metagenome</name>
    <dbReference type="NCBI Taxonomy" id="449393"/>
    <lineage>
        <taxon>unclassified sequences</taxon>
        <taxon>metagenomes</taxon>
        <taxon>ecological metagenomes</taxon>
    </lineage>
</organism>
<feature type="domain" description="Response regulatory" evidence="5">
    <location>
        <begin position="1"/>
        <end position="113"/>
    </location>
</feature>
<dbReference type="Gene3D" id="3.40.50.2300">
    <property type="match status" value="1"/>
</dbReference>
<evidence type="ECO:0000259" key="5">
    <source>
        <dbReference type="PROSITE" id="PS50110"/>
    </source>
</evidence>
<dbReference type="Pfam" id="PF00072">
    <property type="entry name" value="Response_reg"/>
    <property type="match status" value="1"/>
</dbReference>
<keyword evidence="2" id="KW-0238">DNA-binding</keyword>
<dbReference type="PANTHER" id="PTHR44688:SF16">
    <property type="entry name" value="DNA-BINDING TRANSCRIPTIONAL ACTIVATOR DEVR_DOSR"/>
    <property type="match status" value="1"/>
</dbReference>
<dbReference type="Gene3D" id="1.10.10.10">
    <property type="entry name" value="Winged helix-like DNA-binding domain superfamily/Winged helix DNA-binding domain"/>
    <property type="match status" value="1"/>
</dbReference>
<dbReference type="EMBL" id="CAFBLR010000302">
    <property type="protein sequence ID" value="CAB4886739.1"/>
    <property type="molecule type" value="Genomic_DNA"/>
</dbReference>
<evidence type="ECO:0000256" key="3">
    <source>
        <dbReference type="ARBA" id="ARBA00023163"/>
    </source>
</evidence>
<protein>
    <submittedName>
        <fullName evidence="6">Unannotated protein</fullName>
    </submittedName>
</protein>
<reference evidence="6" key="1">
    <citation type="submission" date="2020-05" db="EMBL/GenBank/DDBJ databases">
        <authorList>
            <person name="Chiriac C."/>
            <person name="Salcher M."/>
            <person name="Ghai R."/>
            <person name="Kavagutti S V."/>
        </authorList>
    </citation>
    <scope>NUCLEOTIDE SEQUENCE</scope>
</reference>
<dbReference type="GO" id="GO:0006355">
    <property type="term" value="P:regulation of DNA-templated transcription"/>
    <property type="evidence" value="ECO:0007669"/>
    <property type="project" value="InterPro"/>
</dbReference>
<dbReference type="PRINTS" id="PR00038">
    <property type="entry name" value="HTHLUXR"/>
</dbReference>
<dbReference type="CDD" id="cd00156">
    <property type="entry name" value="REC"/>
    <property type="match status" value="1"/>
</dbReference>
<dbReference type="SUPFAM" id="SSF52172">
    <property type="entry name" value="CheY-like"/>
    <property type="match status" value="1"/>
</dbReference>
<accession>A0A6J6ZWK2</accession>
<evidence type="ECO:0000313" key="7">
    <source>
        <dbReference type="EMBL" id="CAB4886739.1"/>
    </source>
</evidence>
<dbReference type="InterPro" id="IPR016032">
    <property type="entry name" value="Sig_transdc_resp-reg_C-effctor"/>
</dbReference>
<dbReference type="SUPFAM" id="SSF46894">
    <property type="entry name" value="C-terminal effector domain of the bipartite response regulators"/>
    <property type="match status" value="1"/>
</dbReference>
<dbReference type="GO" id="GO:0003677">
    <property type="term" value="F:DNA binding"/>
    <property type="evidence" value="ECO:0007669"/>
    <property type="project" value="UniProtKB-KW"/>
</dbReference>
<dbReference type="EMBL" id="CAFAAJ010000234">
    <property type="protein sequence ID" value="CAB4824947.1"/>
    <property type="molecule type" value="Genomic_DNA"/>
</dbReference>
<evidence type="ECO:0000256" key="2">
    <source>
        <dbReference type="ARBA" id="ARBA00023125"/>
    </source>
</evidence>
<dbReference type="InterPro" id="IPR001789">
    <property type="entry name" value="Sig_transdc_resp-reg_receiver"/>
</dbReference>
<keyword evidence="1" id="KW-0805">Transcription regulation</keyword>
<name>A0A6J6ZWK2_9ZZZZ</name>
<dbReference type="PROSITE" id="PS50043">
    <property type="entry name" value="HTH_LUXR_2"/>
    <property type="match status" value="1"/>
</dbReference>
<dbReference type="InterPro" id="IPR000792">
    <property type="entry name" value="Tscrpt_reg_LuxR_C"/>
</dbReference>
<proteinExistence type="predicted"/>
<evidence type="ECO:0000313" key="6">
    <source>
        <dbReference type="EMBL" id="CAB4824947.1"/>
    </source>
</evidence>
<feature type="domain" description="HTH luxR-type" evidence="4">
    <location>
        <begin position="126"/>
        <end position="191"/>
    </location>
</feature>
<dbReference type="Pfam" id="PF00196">
    <property type="entry name" value="GerE"/>
    <property type="match status" value="1"/>
</dbReference>
<dbReference type="GO" id="GO:0000160">
    <property type="term" value="P:phosphorelay signal transduction system"/>
    <property type="evidence" value="ECO:0007669"/>
    <property type="project" value="InterPro"/>
</dbReference>
<dbReference type="PANTHER" id="PTHR44688">
    <property type="entry name" value="DNA-BINDING TRANSCRIPTIONAL ACTIVATOR DEVR_DOSR"/>
    <property type="match status" value="1"/>
</dbReference>
<sequence>MVITSHRTLRQALCRALAEQGVTVTTDAPHGREALVAALGAVPHVVLVDVCTDPTLGIDTCRQFRKSSLNTRLVALTPRIGNEAHAVRATGVDGVVSSDTSVEDLAAFIRHVGMPTRATARSGHQAGRQARVLSNRECEVLTLAASGLTDSQVAQNLYLSVKTVKNHLHNLYTKLGARSRTEAVVIAARQGLITL</sequence>
<evidence type="ECO:0000256" key="1">
    <source>
        <dbReference type="ARBA" id="ARBA00023015"/>
    </source>
</evidence>
<evidence type="ECO:0000259" key="4">
    <source>
        <dbReference type="PROSITE" id="PS50043"/>
    </source>
</evidence>
<dbReference type="CDD" id="cd06170">
    <property type="entry name" value="LuxR_C_like"/>
    <property type="match status" value="1"/>
</dbReference>